<keyword evidence="1" id="KW-0472">Membrane</keyword>
<dbReference type="Pfam" id="PF12505">
    <property type="entry name" value="DUF3712"/>
    <property type="match status" value="1"/>
</dbReference>
<name>A0A9W4HIC3_PENNA</name>
<evidence type="ECO:0000256" key="1">
    <source>
        <dbReference type="SAM" id="Phobius"/>
    </source>
</evidence>
<dbReference type="GO" id="GO:0000329">
    <property type="term" value="C:fungal-type vacuole membrane"/>
    <property type="evidence" value="ECO:0007669"/>
    <property type="project" value="InterPro"/>
</dbReference>
<evidence type="ECO:0000313" key="2">
    <source>
        <dbReference type="EMBL" id="CAG8020886.1"/>
    </source>
</evidence>
<sequence length="474" mass="51328">MGKNTDTPAYLTSDDAKYTLGIHRGPLVSKDDDAQLAQVESAGGLSLETRKLNRSEKFQRHWKRFWCLHLLVTIIFLAIFLPVFFLVAIPAISQMVVNKSDLVLVNASVLNPRPDKIQLTLLSALDLKIALPVRIEPITLDLFVRDAGAENAWGQAKIDGKVIKGNTTLGVSKVETPLTNLTTWEEYVYNVVFEKETPLSVKGVTNSYLGVLKSEVTMDKNIMSPGKPKKKTPGQIILEVKLTCIPVLNQFKGFSISDSGLIPAREDGTNLIGNASLPNPSVLTLDIGTIVLDVKSGDLVIGNATLKDITIKPGDNVFPLTGILDIHTMVANLREVLASQAKAIATGNLALDTVTRSVTWNGELVPYYTDVMKQLTLTANVPIADLVKNTVHNLLSGNETLRDIIKSGSDTSNLLGDLTSSNGDSDTASSALSGTSELASKMKTNVAVRDMFRGAHPVKRDLIINSLAGMYKKL</sequence>
<protein>
    <submittedName>
        <fullName evidence="2">Uncharacterized protein</fullName>
    </submittedName>
</protein>
<evidence type="ECO:0000313" key="3">
    <source>
        <dbReference type="Proteomes" id="UP001153461"/>
    </source>
</evidence>
<dbReference type="PANTHER" id="PTHR35895">
    <property type="entry name" value="CHROMOSOME 16, WHOLE GENOME SHOTGUN SEQUENCE"/>
    <property type="match status" value="1"/>
</dbReference>
<dbReference type="OrthoDB" id="10039566at2759"/>
<dbReference type="EMBL" id="CAJVNV010000077">
    <property type="protein sequence ID" value="CAG8020886.1"/>
    <property type="molecule type" value="Genomic_DNA"/>
</dbReference>
<proteinExistence type="predicted"/>
<accession>A0A9W4HIC3</accession>
<organism evidence="2 3">
    <name type="scientific">Penicillium nalgiovense</name>
    <dbReference type="NCBI Taxonomy" id="60175"/>
    <lineage>
        <taxon>Eukaryota</taxon>
        <taxon>Fungi</taxon>
        <taxon>Dikarya</taxon>
        <taxon>Ascomycota</taxon>
        <taxon>Pezizomycotina</taxon>
        <taxon>Eurotiomycetes</taxon>
        <taxon>Eurotiomycetidae</taxon>
        <taxon>Eurotiales</taxon>
        <taxon>Aspergillaceae</taxon>
        <taxon>Penicillium</taxon>
    </lineage>
</organism>
<keyword evidence="1" id="KW-0812">Transmembrane</keyword>
<keyword evidence="1" id="KW-1133">Transmembrane helix</keyword>
<gene>
    <name evidence="2" type="ORF">PNAL_LOCUS2446</name>
</gene>
<dbReference type="InterPro" id="IPR022185">
    <property type="entry name" value="DUF3712"/>
</dbReference>
<dbReference type="Proteomes" id="UP001153461">
    <property type="component" value="Unassembled WGS sequence"/>
</dbReference>
<dbReference type="PANTHER" id="PTHR35895:SF2">
    <property type="match status" value="1"/>
</dbReference>
<dbReference type="AlphaFoldDB" id="A0A9W4HIC3"/>
<reference evidence="2" key="1">
    <citation type="submission" date="2021-07" db="EMBL/GenBank/DDBJ databases">
        <authorList>
            <person name="Branca A.L. A."/>
        </authorList>
    </citation>
    <scope>NUCLEOTIDE SEQUENCE</scope>
</reference>
<feature type="transmembrane region" description="Helical" evidence="1">
    <location>
        <begin position="65"/>
        <end position="89"/>
    </location>
</feature>
<comment type="caution">
    <text evidence="2">The sequence shown here is derived from an EMBL/GenBank/DDBJ whole genome shotgun (WGS) entry which is preliminary data.</text>
</comment>
<dbReference type="InterPro" id="IPR046368">
    <property type="entry name" value="Tag1"/>
</dbReference>